<feature type="coiled-coil region" evidence="1">
    <location>
        <begin position="55"/>
        <end position="82"/>
    </location>
</feature>
<dbReference type="PANTHER" id="PTHR10039">
    <property type="entry name" value="AMELOGENIN"/>
    <property type="match status" value="1"/>
</dbReference>
<gene>
    <name evidence="3" type="ORF">BCR34DRAFT_605166</name>
</gene>
<proteinExistence type="predicted"/>
<keyword evidence="4" id="KW-1185">Reference proteome</keyword>
<dbReference type="PANTHER" id="PTHR10039:SF5">
    <property type="entry name" value="NACHT DOMAIN-CONTAINING PROTEIN"/>
    <property type="match status" value="1"/>
</dbReference>
<dbReference type="AlphaFoldDB" id="A0A1Y1Z0E1"/>
<protein>
    <recommendedName>
        <fullName evidence="2">DUF7791 domain-containing protein</fullName>
    </recommendedName>
</protein>
<comment type="caution">
    <text evidence="3">The sequence shown here is derived from an EMBL/GenBank/DDBJ whole genome shotgun (WGS) entry which is preliminary data.</text>
</comment>
<feature type="domain" description="DUF7791" evidence="2">
    <location>
        <begin position="470"/>
        <end position="533"/>
    </location>
</feature>
<dbReference type="OrthoDB" id="443402at2759"/>
<evidence type="ECO:0000259" key="2">
    <source>
        <dbReference type="Pfam" id="PF25053"/>
    </source>
</evidence>
<name>A0A1Y1Z0E1_9PLEO</name>
<reference evidence="3 4" key="1">
    <citation type="submission" date="2016-07" db="EMBL/GenBank/DDBJ databases">
        <title>Pervasive Adenine N6-methylation of Active Genes in Fungi.</title>
        <authorList>
            <consortium name="DOE Joint Genome Institute"/>
            <person name="Mondo S.J."/>
            <person name="Dannebaum R.O."/>
            <person name="Kuo R.C."/>
            <person name="Labutti K."/>
            <person name="Haridas S."/>
            <person name="Kuo A."/>
            <person name="Salamov A."/>
            <person name="Ahrendt S.R."/>
            <person name="Lipzen A."/>
            <person name="Sullivan W."/>
            <person name="Andreopoulos W.B."/>
            <person name="Clum A."/>
            <person name="Lindquist E."/>
            <person name="Daum C."/>
            <person name="Ramamoorthy G.K."/>
            <person name="Gryganskyi A."/>
            <person name="Culley D."/>
            <person name="Magnuson J.K."/>
            <person name="James T.Y."/>
            <person name="O'Malley M.A."/>
            <person name="Stajich J.E."/>
            <person name="Spatafora J.W."/>
            <person name="Visel A."/>
            <person name="Grigoriev I.V."/>
        </authorList>
    </citation>
    <scope>NUCLEOTIDE SEQUENCE [LARGE SCALE GENOMIC DNA]</scope>
    <source>
        <strain evidence="3 4">CBS 115471</strain>
    </source>
</reference>
<dbReference type="Pfam" id="PF25053">
    <property type="entry name" value="DUF7791"/>
    <property type="match status" value="1"/>
</dbReference>
<accession>A0A1Y1Z0E1</accession>
<evidence type="ECO:0000256" key="1">
    <source>
        <dbReference type="SAM" id="Coils"/>
    </source>
</evidence>
<sequence length="578" mass="66112">MAFGLACNVMQTINFSLEAASLCRKFYENISPTADIEKRRDGLEKAVQNLQSFNVSSLTSAAQDEEKQLQEVANDLVTTAKELGKELEKCSKKSSSSWLGALCNTVEYVARRKSKIEKLNASLVVSQGTRHNWLNGHTKLEQLVNKETEEIKTILREEAKRTIGIINKQSQVLQQAVASENATTRNHIDSTLKLAQSEQISETQKNTLMDSLYYPDMNARRNQSAINQNHESTFHWIFEDFVERGPSKWSSFTEWLRSEDKLSISDWSPSELVESFIQALGSDTKPVCLFIDGRDEVEPREFDGQHGLLKRIHEVGSLSHVKLCIGSREEPTKYSPRRFEDLSSPTIARLNEVRYGRALDENPDNPVNLVAQSIRTGTIAFDDWEQLQKRIEMLPREFAGLYREMWMRLNQEDWEIYRAESALYFTLALTDFYGSVYGPPGGQVSFFEMLLWSNELIRRALLAGGSAIPEEHIIEHGKTFQQQLNFRCAGLLETQFPIGDSFAEIHSPINKVSFIHRSVKDFLKGDLDGQKLLRYAKHTPEEISLLSEIDWSYKPEYDNFIKAMKEYFDAGQRDSPSF</sequence>
<dbReference type="EMBL" id="MCFA01000144">
    <property type="protein sequence ID" value="ORY03679.1"/>
    <property type="molecule type" value="Genomic_DNA"/>
</dbReference>
<dbReference type="Proteomes" id="UP000193144">
    <property type="component" value="Unassembled WGS sequence"/>
</dbReference>
<dbReference type="InterPro" id="IPR056693">
    <property type="entry name" value="DUF7791"/>
</dbReference>
<dbReference type="STRING" id="1231657.A0A1Y1Z0E1"/>
<organism evidence="3 4">
    <name type="scientific">Clohesyomyces aquaticus</name>
    <dbReference type="NCBI Taxonomy" id="1231657"/>
    <lineage>
        <taxon>Eukaryota</taxon>
        <taxon>Fungi</taxon>
        <taxon>Dikarya</taxon>
        <taxon>Ascomycota</taxon>
        <taxon>Pezizomycotina</taxon>
        <taxon>Dothideomycetes</taxon>
        <taxon>Pleosporomycetidae</taxon>
        <taxon>Pleosporales</taxon>
        <taxon>Lindgomycetaceae</taxon>
        <taxon>Clohesyomyces</taxon>
    </lineage>
</organism>
<keyword evidence="1" id="KW-0175">Coiled coil</keyword>
<evidence type="ECO:0000313" key="4">
    <source>
        <dbReference type="Proteomes" id="UP000193144"/>
    </source>
</evidence>
<evidence type="ECO:0000313" key="3">
    <source>
        <dbReference type="EMBL" id="ORY03679.1"/>
    </source>
</evidence>